<gene>
    <name evidence="6" type="ORF">Bathy02g00320</name>
</gene>
<protein>
    <recommendedName>
        <fullName evidence="5">Plastid lipid-associated protein/fibrillin conserved domain-containing protein</fullName>
    </recommendedName>
</protein>
<dbReference type="InterPro" id="IPR039633">
    <property type="entry name" value="PAP"/>
</dbReference>
<evidence type="ECO:0000259" key="5">
    <source>
        <dbReference type="Pfam" id="PF04755"/>
    </source>
</evidence>
<dbReference type="OrthoDB" id="189024at2759"/>
<organism evidence="6 7">
    <name type="scientific">Bathycoccus prasinos</name>
    <dbReference type="NCBI Taxonomy" id="41875"/>
    <lineage>
        <taxon>Eukaryota</taxon>
        <taxon>Viridiplantae</taxon>
        <taxon>Chlorophyta</taxon>
        <taxon>Mamiellophyceae</taxon>
        <taxon>Mamiellales</taxon>
        <taxon>Bathycoccaceae</taxon>
        <taxon>Bathycoccus</taxon>
    </lineage>
</organism>
<keyword evidence="2" id="KW-0934">Plastid</keyword>
<evidence type="ECO:0000256" key="4">
    <source>
        <dbReference type="SAM" id="MobiDB-lite"/>
    </source>
</evidence>
<dbReference type="GeneID" id="19017145"/>
<keyword evidence="7" id="KW-1185">Reference proteome</keyword>
<dbReference type="PANTHER" id="PTHR31906">
    <property type="entry name" value="PLASTID-LIPID-ASSOCIATED PROTEIN 4, CHLOROPLASTIC-RELATED"/>
    <property type="match status" value="1"/>
</dbReference>
<feature type="compositionally biased region" description="Pro residues" evidence="4">
    <location>
        <begin position="1"/>
        <end position="11"/>
    </location>
</feature>
<reference evidence="6 7" key="1">
    <citation type="submission" date="2011-10" db="EMBL/GenBank/DDBJ databases">
        <authorList>
            <person name="Genoscope - CEA"/>
        </authorList>
    </citation>
    <scope>NUCLEOTIDE SEQUENCE [LARGE SCALE GENOMIC DNA]</scope>
    <source>
        <strain evidence="6 7">RCC 1105</strain>
    </source>
</reference>
<name>K8EBH6_9CHLO</name>
<comment type="subcellular location">
    <subcellularLocation>
        <location evidence="1">Plastid</location>
    </subcellularLocation>
</comment>
<evidence type="ECO:0000313" key="7">
    <source>
        <dbReference type="Proteomes" id="UP000198341"/>
    </source>
</evidence>
<dbReference type="KEGG" id="bpg:Bathy02g00320"/>
<sequence>MQSRANPPPPFTRASAVHRRRLHPISNTRNIITRRKAFRKKKSAVIPRGGFLEDAMEFAKQKSSEVEETIKSAVTTSSSSSSNKRLNVEELKEALLSKIATVERGASASEEDKEEIDLLAQKVENTQKRKNALETEEINGKWELMYTTSASILGLTKPKIFQPSGPIYQTIDARNLRAFNSESAPFFNQVSAELTPTTKSSVDVQFKKFGLFGGLIKINAPESAKGKLDTTFVDEDLRISRGDKGNLFVLLMRDRSANLDAEY</sequence>
<evidence type="ECO:0000313" key="6">
    <source>
        <dbReference type="EMBL" id="CCO15179.1"/>
    </source>
</evidence>
<dbReference type="Proteomes" id="UP000198341">
    <property type="component" value="Chromosome 2"/>
</dbReference>
<dbReference type="AlphaFoldDB" id="K8EBH6"/>
<feature type="region of interest" description="Disordered" evidence="4">
    <location>
        <begin position="1"/>
        <end position="28"/>
    </location>
</feature>
<feature type="domain" description="Plastid lipid-associated protein/fibrillin conserved" evidence="5">
    <location>
        <begin position="90"/>
        <end position="250"/>
    </location>
</feature>
<dbReference type="InterPro" id="IPR006843">
    <property type="entry name" value="PAP/fibrillin_dom"/>
</dbReference>
<dbReference type="EMBL" id="FO082277">
    <property type="protein sequence ID" value="CCO15179.1"/>
    <property type="molecule type" value="Genomic_DNA"/>
</dbReference>
<dbReference type="RefSeq" id="XP_007514939.1">
    <property type="nucleotide sequence ID" value="XM_007514877.1"/>
</dbReference>
<evidence type="ECO:0000256" key="2">
    <source>
        <dbReference type="ARBA" id="ARBA00022640"/>
    </source>
</evidence>
<evidence type="ECO:0000256" key="1">
    <source>
        <dbReference type="ARBA" id="ARBA00004474"/>
    </source>
</evidence>
<dbReference type="GO" id="GO:0009536">
    <property type="term" value="C:plastid"/>
    <property type="evidence" value="ECO:0007669"/>
    <property type="project" value="UniProtKB-SubCell"/>
</dbReference>
<evidence type="ECO:0000256" key="3">
    <source>
        <dbReference type="SAM" id="Coils"/>
    </source>
</evidence>
<keyword evidence="3" id="KW-0175">Coiled coil</keyword>
<feature type="coiled-coil region" evidence="3">
    <location>
        <begin position="109"/>
        <end position="136"/>
    </location>
</feature>
<accession>K8EBH6</accession>
<dbReference type="Pfam" id="PF04755">
    <property type="entry name" value="PAP_fibrillin"/>
    <property type="match status" value="1"/>
</dbReference>
<dbReference type="eggNOG" id="ENOG502QSMF">
    <property type="taxonomic scope" value="Eukaryota"/>
</dbReference>
<proteinExistence type="predicted"/>